<keyword evidence="4 5" id="KW-0472">Membrane</keyword>
<organism evidence="6 7">
    <name type="scientific">Streptoalloteichus tenebrarius (strain ATCC 17920 / DSM 40477 / JCM 4838 / CBS 697.72 / NBRC 16177 / NCIMB 11028 / NRRL B-12390 / A12253. 1 / ISP 5477)</name>
    <name type="common">Streptomyces tenebrarius</name>
    <dbReference type="NCBI Taxonomy" id="1933"/>
    <lineage>
        <taxon>Bacteria</taxon>
        <taxon>Bacillati</taxon>
        <taxon>Actinomycetota</taxon>
        <taxon>Actinomycetes</taxon>
        <taxon>Pseudonocardiales</taxon>
        <taxon>Pseudonocardiaceae</taxon>
        <taxon>Streptoalloteichus</taxon>
    </lineage>
</organism>
<evidence type="ECO:0000313" key="6">
    <source>
        <dbReference type="EMBL" id="MCP2256334.1"/>
    </source>
</evidence>
<dbReference type="EMBL" id="JAMTCP010000001">
    <property type="protein sequence ID" value="MCP2256334.1"/>
    <property type="molecule type" value="Genomic_DNA"/>
</dbReference>
<feature type="transmembrane region" description="Helical" evidence="5">
    <location>
        <begin position="185"/>
        <end position="201"/>
    </location>
</feature>
<comment type="caution">
    <text evidence="6">The sequence shown here is derived from an EMBL/GenBank/DDBJ whole genome shotgun (WGS) entry which is preliminary data.</text>
</comment>
<evidence type="ECO:0000256" key="2">
    <source>
        <dbReference type="ARBA" id="ARBA00022692"/>
    </source>
</evidence>
<evidence type="ECO:0000256" key="3">
    <source>
        <dbReference type="ARBA" id="ARBA00022989"/>
    </source>
</evidence>
<gene>
    <name evidence="6" type="ORF">LX15_000017</name>
</gene>
<evidence type="ECO:0000256" key="1">
    <source>
        <dbReference type="ARBA" id="ARBA00004141"/>
    </source>
</evidence>
<dbReference type="Gene3D" id="1.20.1540.10">
    <property type="entry name" value="Rhomboid-like"/>
    <property type="match status" value="1"/>
</dbReference>
<dbReference type="SUPFAM" id="SSF144091">
    <property type="entry name" value="Rhomboid-like"/>
    <property type="match status" value="1"/>
</dbReference>
<dbReference type="InterPro" id="IPR035952">
    <property type="entry name" value="Rhomboid-like_sf"/>
</dbReference>
<feature type="transmembrane region" description="Helical" evidence="5">
    <location>
        <begin position="51"/>
        <end position="73"/>
    </location>
</feature>
<evidence type="ECO:0008006" key="8">
    <source>
        <dbReference type="Google" id="ProtNLM"/>
    </source>
</evidence>
<name>A0ABT1HLF1_STRSD</name>
<comment type="subcellular location">
    <subcellularLocation>
        <location evidence="1">Membrane</location>
        <topology evidence="1">Multi-pass membrane protein</topology>
    </subcellularLocation>
</comment>
<dbReference type="Proteomes" id="UP001205311">
    <property type="component" value="Unassembled WGS sequence"/>
</dbReference>
<feature type="transmembrane region" description="Helical" evidence="5">
    <location>
        <begin position="156"/>
        <end position="176"/>
    </location>
</feature>
<feature type="transmembrane region" description="Helical" evidence="5">
    <location>
        <begin position="207"/>
        <end position="227"/>
    </location>
</feature>
<keyword evidence="7" id="KW-1185">Reference proteome</keyword>
<keyword evidence="3 5" id="KW-1133">Transmembrane helix</keyword>
<evidence type="ECO:0000313" key="7">
    <source>
        <dbReference type="Proteomes" id="UP001205311"/>
    </source>
</evidence>
<accession>A0ABT1HLF1</accession>
<feature type="transmembrane region" description="Helical" evidence="5">
    <location>
        <begin position="119"/>
        <end position="136"/>
    </location>
</feature>
<evidence type="ECO:0000256" key="4">
    <source>
        <dbReference type="ARBA" id="ARBA00023136"/>
    </source>
</evidence>
<protein>
    <recommendedName>
        <fullName evidence="8">Rhomboid family intramembrane serine protease</fullName>
    </recommendedName>
</protein>
<keyword evidence="2 5" id="KW-0812">Transmembrane</keyword>
<proteinExistence type="predicted"/>
<evidence type="ECO:0000256" key="5">
    <source>
        <dbReference type="SAM" id="Phobius"/>
    </source>
</evidence>
<sequence>MPDAFKHCSKRGVAMDALLFNLTTAALLVLLFVGGRTLVGADTVPSRRVPWAAVALTAVVLAGVVTQLVWAGAMDALDADPSRTGWWRPITSVLMQNGGVGGTAWNIATIAVIASLAEWFWGAPLMLGLFAAGALLPNLVDTLFGMASVSTDPRNFAGSSGATYFLGATTAAVLLLRGRDAKERLLSLAAPVFGLALWFAQGNAHGLVVVYGYVLGLVVWLLVRPVLRPERDLQRPPRVTVGTLIALVRPGGGTPANR</sequence>
<reference evidence="6 7" key="1">
    <citation type="submission" date="2022-06" db="EMBL/GenBank/DDBJ databases">
        <title>Genomic Encyclopedia of Archaeal and Bacterial Type Strains, Phase II (KMG-II): from individual species to whole genera.</title>
        <authorList>
            <person name="Goeker M."/>
        </authorList>
    </citation>
    <scope>NUCLEOTIDE SEQUENCE [LARGE SCALE GENOMIC DNA]</scope>
    <source>
        <strain evidence="6 7">DSM 40477</strain>
    </source>
</reference>